<proteinExistence type="inferred from homology"/>
<evidence type="ECO:0000313" key="3">
    <source>
        <dbReference type="EMBL" id="NEB87642.1"/>
    </source>
</evidence>
<dbReference type="Gene3D" id="3.75.10.10">
    <property type="entry name" value="L-arginine/glycine Amidinotransferase, Chain A"/>
    <property type="match status" value="1"/>
</dbReference>
<dbReference type="InterPro" id="IPR033195">
    <property type="entry name" value="AmidinoTrfase"/>
</dbReference>
<comment type="similarity">
    <text evidence="1">Belongs to the amidinotransferase family.</text>
</comment>
<protein>
    <submittedName>
        <fullName evidence="3">Amidinotransferase</fullName>
    </submittedName>
</protein>
<comment type="caution">
    <text evidence="3">The sequence shown here is derived from an EMBL/GenBank/DDBJ whole genome shotgun (WGS) entry which is preliminary data.</text>
</comment>
<dbReference type="AlphaFoldDB" id="A0A6G3SY27"/>
<keyword evidence="2 3" id="KW-0808">Transferase</keyword>
<evidence type="ECO:0000256" key="2">
    <source>
        <dbReference type="ARBA" id="ARBA00022679"/>
    </source>
</evidence>
<dbReference type="GO" id="GO:0015067">
    <property type="term" value="F:amidinotransferase activity"/>
    <property type="evidence" value="ECO:0007669"/>
    <property type="project" value="InterPro"/>
</dbReference>
<sequence length="340" mass="36873">MESAPSGQGRSVGVHREWDRLTEVVVGRPLDFAFPSDPAGTQAALSFLPRGFGELGRHAAGRRWSQADPDGYARCAAQLDGLAAFLTARGVLVHRPTELTEAEQSLFAELSPVSLQIFVRDPMIVIGDTVIEASLRLPHRFKERFGLRHLMADMVRRGARRSVVPPGSPLPLQQVARAQGPYLEGGDVMLFGQDILVGAGQGGFATDDAGIDWLRRELGDGYRVHRTPLHPRVLHLDDGLAAVREGLAIAARAQFVDGLPSLIADWDIIDVGLDEALDQLVANVLVLAPGEVILDSRAHGLAEHLTRHDVTVHTLDFDAVTPFAGGFRCSHHPIHRTPAE</sequence>
<name>A0A6G3SY27_STRAQ</name>
<accession>A0A6G3SY27</accession>
<dbReference type="SUPFAM" id="SSF55909">
    <property type="entry name" value="Pentein"/>
    <property type="match status" value="1"/>
</dbReference>
<organism evidence="3">
    <name type="scientific">Streptomyces anulatus</name>
    <name type="common">Streptomyces chrysomallus</name>
    <dbReference type="NCBI Taxonomy" id="1892"/>
    <lineage>
        <taxon>Bacteria</taxon>
        <taxon>Bacillati</taxon>
        <taxon>Actinomycetota</taxon>
        <taxon>Actinomycetes</taxon>
        <taxon>Kitasatosporales</taxon>
        <taxon>Streptomycetaceae</taxon>
        <taxon>Streptomyces</taxon>
    </lineage>
</organism>
<reference evidence="3" key="1">
    <citation type="submission" date="2020-01" db="EMBL/GenBank/DDBJ databases">
        <title>Insect and environment-associated Actinomycetes.</title>
        <authorList>
            <person name="Currrie C."/>
            <person name="Chevrette M."/>
            <person name="Carlson C."/>
            <person name="Stubbendieck R."/>
            <person name="Wendt-Pienkowski E."/>
        </authorList>
    </citation>
    <scope>NUCLEOTIDE SEQUENCE</scope>
    <source>
        <strain evidence="3">SID505</strain>
    </source>
</reference>
<evidence type="ECO:0000256" key="1">
    <source>
        <dbReference type="ARBA" id="ARBA00006943"/>
    </source>
</evidence>
<dbReference type="PANTHER" id="PTHR10488:SF1">
    <property type="entry name" value="GLYCINE AMIDINOTRANSFERASE, MITOCHONDRIAL"/>
    <property type="match status" value="1"/>
</dbReference>
<dbReference type="RefSeq" id="WP_164259236.1">
    <property type="nucleotide sequence ID" value="NZ_JAAGMK010000758.1"/>
</dbReference>
<dbReference type="EMBL" id="JAAGMK010000758">
    <property type="protein sequence ID" value="NEB87642.1"/>
    <property type="molecule type" value="Genomic_DNA"/>
</dbReference>
<dbReference type="PANTHER" id="PTHR10488">
    <property type="entry name" value="GLYCINE AMIDINOTRANSFERASE, MITOCHONDRIAL"/>
    <property type="match status" value="1"/>
</dbReference>
<gene>
    <name evidence="3" type="ORF">G3I43_26245</name>
</gene>